<organism evidence="2">
    <name type="scientific">hydrocarbon metagenome</name>
    <dbReference type="NCBI Taxonomy" id="938273"/>
    <lineage>
        <taxon>unclassified sequences</taxon>
        <taxon>metagenomes</taxon>
        <taxon>ecological metagenomes</taxon>
    </lineage>
</organism>
<sequence length="58" mass="5888">MGRQRPVQGSPPPPLKRSPAQESISASAVAGPGCGTSARPTDEDLDTPPISSCGLNFP</sequence>
<proteinExistence type="predicted"/>
<dbReference type="AlphaFoldDB" id="A0A0W8FJU9"/>
<evidence type="ECO:0000313" key="2">
    <source>
        <dbReference type="EMBL" id="KUG21108.1"/>
    </source>
</evidence>
<comment type="caution">
    <text evidence="2">The sequence shown here is derived from an EMBL/GenBank/DDBJ whole genome shotgun (WGS) entry which is preliminary data.</text>
</comment>
<accession>A0A0W8FJU9</accession>
<feature type="region of interest" description="Disordered" evidence="1">
    <location>
        <begin position="1"/>
        <end position="58"/>
    </location>
</feature>
<feature type="compositionally biased region" description="Polar residues" evidence="1">
    <location>
        <begin position="49"/>
        <end position="58"/>
    </location>
</feature>
<gene>
    <name evidence="2" type="ORF">ASZ90_009137</name>
</gene>
<name>A0A0W8FJU9_9ZZZZ</name>
<dbReference type="EMBL" id="LNQE01001099">
    <property type="protein sequence ID" value="KUG21108.1"/>
    <property type="molecule type" value="Genomic_DNA"/>
</dbReference>
<reference evidence="2" key="1">
    <citation type="journal article" date="2015" name="Proc. Natl. Acad. Sci. U.S.A.">
        <title>Networks of energetic and metabolic interactions define dynamics in microbial communities.</title>
        <authorList>
            <person name="Embree M."/>
            <person name="Liu J.K."/>
            <person name="Al-Bassam M.M."/>
            <person name="Zengler K."/>
        </authorList>
    </citation>
    <scope>NUCLEOTIDE SEQUENCE</scope>
</reference>
<protein>
    <submittedName>
        <fullName evidence="2">Uncharacterized protein</fullName>
    </submittedName>
</protein>
<evidence type="ECO:0000256" key="1">
    <source>
        <dbReference type="SAM" id="MobiDB-lite"/>
    </source>
</evidence>